<dbReference type="GO" id="GO:0003676">
    <property type="term" value="F:nucleic acid binding"/>
    <property type="evidence" value="ECO:0007669"/>
    <property type="project" value="InterPro"/>
</dbReference>
<reference evidence="2 3" key="1">
    <citation type="submission" date="2020-02" db="EMBL/GenBank/DDBJ databases">
        <authorList>
            <person name="Ma Q."/>
            <person name="Huang Y."/>
            <person name="Song X."/>
            <person name="Pei D."/>
        </authorList>
    </citation>
    <scope>NUCLEOTIDE SEQUENCE [LARGE SCALE GENOMIC DNA]</scope>
    <source>
        <strain evidence="2">Sxm20200214</strain>
        <tissue evidence="2">Leaf</tissue>
    </source>
</reference>
<gene>
    <name evidence="2" type="ORF">Bca52824_000900</name>
</gene>
<dbReference type="InterPro" id="IPR002156">
    <property type="entry name" value="RNaseH_domain"/>
</dbReference>
<dbReference type="EMBL" id="JAAMPC010000001">
    <property type="protein sequence ID" value="KAG2329720.1"/>
    <property type="molecule type" value="Genomic_DNA"/>
</dbReference>
<keyword evidence="3" id="KW-1185">Reference proteome</keyword>
<dbReference type="Proteomes" id="UP000886595">
    <property type="component" value="Unassembled WGS sequence"/>
</dbReference>
<organism evidence="2 3">
    <name type="scientific">Brassica carinata</name>
    <name type="common">Ethiopian mustard</name>
    <name type="synonym">Abyssinian cabbage</name>
    <dbReference type="NCBI Taxonomy" id="52824"/>
    <lineage>
        <taxon>Eukaryota</taxon>
        <taxon>Viridiplantae</taxon>
        <taxon>Streptophyta</taxon>
        <taxon>Embryophyta</taxon>
        <taxon>Tracheophyta</taxon>
        <taxon>Spermatophyta</taxon>
        <taxon>Magnoliopsida</taxon>
        <taxon>eudicotyledons</taxon>
        <taxon>Gunneridae</taxon>
        <taxon>Pentapetalae</taxon>
        <taxon>rosids</taxon>
        <taxon>malvids</taxon>
        <taxon>Brassicales</taxon>
        <taxon>Brassicaceae</taxon>
        <taxon>Brassiceae</taxon>
        <taxon>Brassica</taxon>
    </lineage>
</organism>
<sequence length="62" mass="6563">MAEALAIGSALLHATNLNIKYIWLRSDSQVLTGALSSGCHLTKFYGILSDIASISLSSFTSC</sequence>
<protein>
    <recommendedName>
        <fullName evidence="1">RNase H type-1 domain-containing protein</fullName>
    </recommendedName>
</protein>
<accession>A0A8X7WIC4</accession>
<dbReference type="GO" id="GO:0004523">
    <property type="term" value="F:RNA-DNA hybrid ribonuclease activity"/>
    <property type="evidence" value="ECO:0007669"/>
    <property type="project" value="InterPro"/>
</dbReference>
<name>A0A8X7WIC4_BRACI</name>
<comment type="caution">
    <text evidence="2">The sequence shown here is derived from an EMBL/GenBank/DDBJ whole genome shotgun (WGS) entry which is preliminary data.</text>
</comment>
<dbReference type="AlphaFoldDB" id="A0A8X7WIC4"/>
<evidence type="ECO:0000313" key="2">
    <source>
        <dbReference type="EMBL" id="KAG2329720.1"/>
    </source>
</evidence>
<evidence type="ECO:0000259" key="1">
    <source>
        <dbReference type="Pfam" id="PF13456"/>
    </source>
</evidence>
<feature type="domain" description="RNase H type-1" evidence="1">
    <location>
        <begin position="1"/>
        <end position="62"/>
    </location>
</feature>
<evidence type="ECO:0000313" key="3">
    <source>
        <dbReference type="Proteomes" id="UP000886595"/>
    </source>
</evidence>
<dbReference type="Pfam" id="PF13456">
    <property type="entry name" value="RVT_3"/>
    <property type="match status" value="1"/>
</dbReference>
<proteinExistence type="predicted"/>